<dbReference type="Pfam" id="PF06827">
    <property type="entry name" value="zf-FPG_IleRS"/>
    <property type="match status" value="1"/>
</dbReference>
<comment type="caution">
    <text evidence="3">The sequence shown here is derived from an EMBL/GenBank/DDBJ whole genome shotgun (WGS) entry which is preliminary data.</text>
</comment>
<keyword evidence="1" id="KW-0479">Metal-binding</keyword>
<keyword evidence="4" id="KW-1185">Reference proteome</keyword>
<feature type="domain" description="FPG-type" evidence="2">
    <location>
        <begin position="4"/>
        <end position="38"/>
    </location>
</feature>
<dbReference type="PROSITE" id="PS01242">
    <property type="entry name" value="ZF_FPG_1"/>
    <property type="match status" value="1"/>
</dbReference>
<dbReference type="PROSITE" id="PS51066">
    <property type="entry name" value="ZF_FPG_2"/>
    <property type="match status" value="1"/>
</dbReference>
<dbReference type="InterPro" id="IPR010663">
    <property type="entry name" value="Znf_FPG/IleRS"/>
</dbReference>
<sequence length="42" mass="4968">MHLCAYGREQQPCSRCGSPIRRVKFMNRSSFFCPQCQRKRSS</sequence>
<gene>
    <name evidence="3" type="ORF">ACFSYH_08235</name>
</gene>
<evidence type="ECO:0000313" key="3">
    <source>
        <dbReference type="EMBL" id="MFD2840557.1"/>
    </source>
</evidence>
<dbReference type="SUPFAM" id="SSF57716">
    <property type="entry name" value="Glucocorticoid receptor-like (DNA-binding domain)"/>
    <property type="match status" value="1"/>
</dbReference>
<evidence type="ECO:0000313" key="4">
    <source>
        <dbReference type="Proteomes" id="UP001597391"/>
    </source>
</evidence>
<evidence type="ECO:0000259" key="2">
    <source>
        <dbReference type="PROSITE" id="PS51066"/>
    </source>
</evidence>
<dbReference type="Proteomes" id="UP001597391">
    <property type="component" value="Unassembled WGS sequence"/>
</dbReference>
<reference evidence="4" key="1">
    <citation type="journal article" date="2019" name="Int. J. Syst. Evol. Microbiol.">
        <title>The Global Catalogue of Microorganisms (GCM) 10K type strain sequencing project: providing services to taxonomists for standard genome sequencing and annotation.</title>
        <authorList>
            <consortium name="The Broad Institute Genomics Platform"/>
            <consortium name="The Broad Institute Genome Sequencing Center for Infectious Disease"/>
            <person name="Wu L."/>
            <person name="Ma J."/>
        </authorList>
    </citation>
    <scope>NUCLEOTIDE SEQUENCE [LARGE SCALE GENOMIC DNA]</scope>
    <source>
        <strain evidence="4">KCTC 33576</strain>
    </source>
</reference>
<dbReference type="InterPro" id="IPR000214">
    <property type="entry name" value="Znf_DNA_glyclase/AP_lyase"/>
</dbReference>
<dbReference type="InterPro" id="IPR015887">
    <property type="entry name" value="DNA_glyclase_Znf_dom_DNA_BS"/>
</dbReference>
<evidence type="ECO:0000256" key="1">
    <source>
        <dbReference type="PROSITE-ProRule" id="PRU00391"/>
    </source>
</evidence>
<proteinExistence type="predicted"/>
<keyword evidence="1" id="KW-0863">Zinc-finger</keyword>
<accession>A0ABW5XFB7</accession>
<organism evidence="3 4">
    <name type="scientific">Populibacterium corticicola</name>
    <dbReference type="NCBI Taxonomy" id="1812826"/>
    <lineage>
        <taxon>Bacteria</taxon>
        <taxon>Bacillati</taxon>
        <taxon>Actinomycetota</taxon>
        <taxon>Actinomycetes</taxon>
        <taxon>Micrococcales</taxon>
        <taxon>Jonesiaceae</taxon>
        <taxon>Populibacterium</taxon>
    </lineage>
</organism>
<keyword evidence="1" id="KW-0862">Zinc</keyword>
<dbReference type="RefSeq" id="WP_377466423.1">
    <property type="nucleotide sequence ID" value="NZ_JBHUOP010000003.1"/>
</dbReference>
<protein>
    <submittedName>
        <fullName evidence="3">Zinc finger domain-containing protein</fullName>
    </submittedName>
</protein>
<name>A0ABW5XFB7_9MICO</name>
<dbReference type="EMBL" id="JBHUOP010000003">
    <property type="protein sequence ID" value="MFD2840557.1"/>
    <property type="molecule type" value="Genomic_DNA"/>
</dbReference>
<dbReference type="Gene3D" id="1.10.8.50">
    <property type="match status" value="1"/>
</dbReference>